<dbReference type="GO" id="GO:0004674">
    <property type="term" value="F:protein serine/threonine kinase activity"/>
    <property type="evidence" value="ECO:0007669"/>
    <property type="project" value="UniProtKB-KW"/>
</dbReference>
<dbReference type="Gene3D" id="1.10.510.10">
    <property type="entry name" value="Transferase(Phosphotransferase) domain 1"/>
    <property type="match status" value="1"/>
</dbReference>
<organism evidence="6 7">
    <name type="scientific">Corallococcus aberystwythensis</name>
    <dbReference type="NCBI Taxonomy" id="2316722"/>
    <lineage>
        <taxon>Bacteria</taxon>
        <taxon>Pseudomonadati</taxon>
        <taxon>Myxococcota</taxon>
        <taxon>Myxococcia</taxon>
        <taxon>Myxococcales</taxon>
        <taxon>Cystobacterineae</taxon>
        <taxon>Myxococcaceae</taxon>
        <taxon>Corallococcus</taxon>
    </lineage>
</organism>
<dbReference type="Pfam" id="PF00069">
    <property type="entry name" value="Pkinase"/>
    <property type="match status" value="1"/>
</dbReference>
<keyword evidence="3 6" id="KW-0418">Kinase</keyword>
<dbReference type="GO" id="GO:0005524">
    <property type="term" value="F:ATP binding"/>
    <property type="evidence" value="ECO:0007669"/>
    <property type="project" value="UniProtKB-KW"/>
</dbReference>
<keyword evidence="1" id="KW-0808">Transferase</keyword>
<keyword evidence="2" id="KW-0547">Nucleotide-binding</keyword>
<reference evidence="7" key="1">
    <citation type="submission" date="2018-09" db="EMBL/GenBank/DDBJ databases">
        <authorList>
            <person name="Livingstone P.G."/>
            <person name="Whitworth D.E."/>
        </authorList>
    </citation>
    <scope>NUCLEOTIDE SEQUENCE [LARGE SCALE GENOMIC DNA]</scope>
    <source>
        <strain evidence="7">AB050A</strain>
    </source>
</reference>
<gene>
    <name evidence="6" type="ORF">D7W81_10505</name>
</gene>
<evidence type="ECO:0000256" key="2">
    <source>
        <dbReference type="ARBA" id="ARBA00022741"/>
    </source>
</evidence>
<evidence type="ECO:0000313" key="7">
    <source>
        <dbReference type="Proteomes" id="UP000267003"/>
    </source>
</evidence>
<dbReference type="SUPFAM" id="SSF56112">
    <property type="entry name" value="Protein kinase-like (PK-like)"/>
    <property type="match status" value="1"/>
</dbReference>
<dbReference type="Gene3D" id="3.30.200.20">
    <property type="entry name" value="Phosphorylase Kinase, domain 1"/>
    <property type="match status" value="1"/>
</dbReference>
<accession>A0A3A8QLQ3</accession>
<dbReference type="PANTHER" id="PTHR43289">
    <property type="entry name" value="MITOGEN-ACTIVATED PROTEIN KINASE KINASE KINASE 20-RELATED"/>
    <property type="match status" value="1"/>
</dbReference>
<dbReference type="OrthoDB" id="9801841at2"/>
<dbReference type="EMBL" id="RAWK01000050">
    <property type="protein sequence ID" value="RKH69676.1"/>
    <property type="molecule type" value="Genomic_DNA"/>
</dbReference>
<keyword evidence="4" id="KW-0067">ATP-binding</keyword>
<sequence length="290" mass="31686">MQIGKYRLIRKLVEGEVVETFLAEAADSGRAWEVQRVLPAIRVREELVEASLADAERASRLDHPNVQRVVDFGHVDGTLFRVMEPGGGPTLRQLIQVSTEQGAPLPPGVCAAIVGFAARGLAYVHTSLEWVHGDVKPGTVRVSREGVVKVVDFGIAKLRVHDLRTRLTPVDALAYRPPEQFQGQAPDVSGDVYGLGMVLYELLTGLRPFAATDLVGTLEAIRSASYVPAVARRPDLPEAMQRILERALAKDPAERYPDCQSLQADLERFTLSLGEPVGLDALARWVARVA</sequence>
<dbReference type="InterPro" id="IPR000719">
    <property type="entry name" value="Prot_kinase_dom"/>
</dbReference>
<evidence type="ECO:0000259" key="5">
    <source>
        <dbReference type="PROSITE" id="PS50011"/>
    </source>
</evidence>
<comment type="caution">
    <text evidence="6">The sequence shown here is derived from an EMBL/GenBank/DDBJ whole genome shotgun (WGS) entry which is preliminary data.</text>
</comment>
<protein>
    <submittedName>
        <fullName evidence="6">Serine/threonine protein kinase</fullName>
    </submittedName>
</protein>
<proteinExistence type="predicted"/>
<dbReference type="PANTHER" id="PTHR43289:SF6">
    <property type="entry name" value="SERINE_THREONINE-PROTEIN KINASE NEKL-3"/>
    <property type="match status" value="1"/>
</dbReference>
<keyword evidence="6" id="KW-0723">Serine/threonine-protein kinase</keyword>
<evidence type="ECO:0000256" key="3">
    <source>
        <dbReference type="ARBA" id="ARBA00022777"/>
    </source>
</evidence>
<dbReference type="AlphaFoldDB" id="A0A3A8QLQ3"/>
<dbReference type="RefSeq" id="WP_120555212.1">
    <property type="nucleotide sequence ID" value="NZ_RAWK01000050.1"/>
</dbReference>
<keyword evidence="7" id="KW-1185">Reference proteome</keyword>
<name>A0A3A8QLQ3_9BACT</name>
<dbReference type="CDD" id="cd14014">
    <property type="entry name" value="STKc_PknB_like"/>
    <property type="match status" value="1"/>
</dbReference>
<dbReference type="PROSITE" id="PS50011">
    <property type="entry name" value="PROTEIN_KINASE_DOM"/>
    <property type="match status" value="1"/>
</dbReference>
<evidence type="ECO:0000313" key="6">
    <source>
        <dbReference type="EMBL" id="RKH69676.1"/>
    </source>
</evidence>
<dbReference type="Proteomes" id="UP000267003">
    <property type="component" value="Unassembled WGS sequence"/>
</dbReference>
<evidence type="ECO:0000256" key="1">
    <source>
        <dbReference type="ARBA" id="ARBA00022679"/>
    </source>
</evidence>
<evidence type="ECO:0000256" key="4">
    <source>
        <dbReference type="ARBA" id="ARBA00022840"/>
    </source>
</evidence>
<dbReference type="InterPro" id="IPR011009">
    <property type="entry name" value="Kinase-like_dom_sf"/>
</dbReference>
<feature type="domain" description="Protein kinase" evidence="5">
    <location>
        <begin position="6"/>
        <end position="270"/>
    </location>
</feature>